<evidence type="ECO:0000256" key="1">
    <source>
        <dbReference type="ARBA" id="ARBA00022618"/>
    </source>
</evidence>
<dbReference type="InterPro" id="IPR036915">
    <property type="entry name" value="Cyclin-like_sf"/>
</dbReference>
<feature type="domain" description="Cyclin-like" evidence="5">
    <location>
        <begin position="97"/>
        <end position="181"/>
    </location>
</feature>
<dbReference type="PIRSF" id="PIRSF001771">
    <property type="entry name" value="Cyclin_A_B_D_E"/>
    <property type="match status" value="1"/>
</dbReference>
<accession>A0AAU9I7H7</accession>
<keyword evidence="2 4" id="KW-0195">Cyclin</keyword>
<dbReference type="GO" id="GO:0044772">
    <property type="term" value="P:mitotic cell cycle phase transition"/>
    <property type="evidence" value="ECO:0007669"/>
    <property type="project" value="InterPro"/>
</dbReference>
<dbReference type="CDD" id="cd20537">
    <property type="entry name" value="CYCLIN_CCNO-like_rpt2"/>
    <property type="match status" value="1"/>
</dbReference>
<sequence length="308" mass="35026">MKSNIPNPSEDKENFCQKQKISNPNSSVRSFGNDITNLVLQPSHLNDSDSKPSSAVEEYAEEIYTYLQLVDTTNKAKWGYMDTQIEINEHLRAILVDWLVEVGSRIDASSETLFLTVNILDRYLEKVQVKLNSLQLIGVSSLFIACKYEETWIPATSDLTHVSGDTFTSEEILNMEVKILIKLEFKLTVATPFRFLERYAQLENMDNFSFNFSRYLIELSLGDYNMLKYRPSEIAASSVYVTSKLLGKPISLLLSLLKEIGYTEEALQDCSLSLCKLVQSPRSSALRFIAKKFSVPWLSKIADIKNLI</sequence>
<dbReference type="InterPro" id="IPR006671">
    <property type="entry name" value="Cyclin_N"/>
</dbReference>
<dbReference type="Pfam" id="PF02984">
    <property type="entry name" value="Cyclin_C"/>
    <property type="match status" value="1"/>
</dbReference>
<proteinExistence type="inferred from homology"/>
<protein>
    <recommendedName>
        <fullName evidence="9">B-like cyclin</fullName>
    </recommendedName>
</protein>
<name>A0AAU9I7H7_9CILI</name>
<dbReference type="AlphaFoldDB" id="A0AAU9I7H7"/>
<feature type="domain" description="Cyclin C-terminal" evidence="6">
    <location>
        <begin position="190"/>
        <end position="307"/>
    </location>
</feature>
<evidence type="ECO:0000259" key="5">
    <source>
        <dbReference type="SMART" id="SM00385"/>
    </source>
</evidence>
<comment type="similarity">
    <text evidence="4">Belongs to the cyclin family.</text>
</comment>
<reference evidence="7" key="1">
    <citation type="submission" date="2021-09" db="EMBL/GenBank/DDBJ databases">
        <authorList>
            <consortium name="AG Swart"/>
            <person name="Singh M."/>
            <person name="Singh A."/>
            <person name="Seah K."/>
            <person name="Emmerich C."/>
        </authorList>
    </citation>
    <scope>NUCLEOTIDE SEQUENCE</scope>
    <source>
        <strain evidence="7">ATCC30299</strain>
    </source>
</reference>
<dbReference type="Proteomes" id="UP001162131">
    <property type="component" value="Unassembled WGS sequence"/>
</dbReference>
<evidence type="ECO:0000256" key="4">
    <source>
        <dbReference type="RuleBase" id="RU000383"/>
    </source>
</evidence>
<dbReference type="InterPro" id="IPR013763">
    <property type="entry name" value="Cyclin-like_dom"/>
</dbReference>
<dbReference type="EMBL" id="CAJZBQ010000001">
    <property type="protein sequence ID" value="CAG9309920.1"/>
    <property type="molecule type" value="Genomic_DNA"/>
</dbReference>
<dbReference type="SUPFAM" id="SSF47954">
    <property type="entry name" value="Cyclin-like"/>
    <property type="match status" value="2"/>
</dbReference>
<dbReference type="Pfam" id="PF00134">
    <property type="entry name" value="Cyclin_N"/>
    <property type="match status" value="1"/>
</dbReference>
<evidence type="ECO:0000256" key="3">
    <source>
        <dbReference type="ARBA" id="ARBA00023306"/>
    </source>
</evidence>
<evidence type="ECO:0000259" key="6">
    <source>
        <dbReference type="SMART" id="SM01332"/>
    </source>
</evidence>
<keyword evidence="8" id="KW-1185">Reference proteome</keyword>
<dbReference type="SMART" id="SM00385">
    <property type="entry name" value="CYCLIN"/>
    <property type="match status" value="2"/>
</dbReference>
<dbReference type="GO" id="GO:0016538">
    <property type="term" value="F:cyclin-dependent protein serine/threonine kinase regulator activity"/>
    <property type="evidence" value="ECO:0007669"/>
    <property type="project" value="InterPro"/>
</dbReference>
<dbReference type="GO" id="GO:0051301">
    <property type="term" value="P:cell division"/>
    <property type="evidence" value="ECO:0007669"/>
    <property type="project" value="UniProtKB-KW"/>
</dbReference>
<keyword evidence="1" id="KW-0132">Cell division</keyword>
<evidence type="ECO:0000256" key="2">
    <source>
        <dbReference type="ARBA" id="ARBA00023127"/>
    </source>
</evidence>
<organism evidence="7 8">
    <name type="scientific">Blepharisma stoltei</name>
    <dbReference type="NCBI Taxonomy" id="1481888"/>
    <lineage>
        <taxon>Eukaryota</taxon>
        <taxon>Sar</taxon>
        <taxon>Alveolata</taxon>
        <taxon>Ciliophora</taxon>
        <taxon>Postciliodesmatophora</taxon>
        <taxon>Heterotrichea</taxon>
        <taxon>Heterotrichida</taxon>
        <taxon>Blepharismidae</taxon>
        <taxon>Blepharisma</taxon>
    </lineage>
</organism>
<evidence type="ECO:0008006" key="9">
    <source>
        <dbReference type="Google" id="ProtNLM"/>
    </source>
</evidence>
<dbReference type="Gene3D" id="1.10.472.10">
    <property type="entry name" value="Cyclin-like"/>
    <property type="match status" value="2"/>
</dbReference>
<dbReference type="InterPro" id="IPR039361">
    <property type="entry name" value="Cyclin"/>
</dbReference>
<evidence type="ECO:0000313" key="8">
    <source>
        <dbReference type="Proteomes" id="UP001162131"/>
    </source>
</evidence>
<evidence type="ECO:0000313" key="7">
    <source>
        <dbReference type="EMBL" id="CAG9309920.1"/>
    </source>
</evidence>
<feature type="domain" description="Cyclin-like" evidence="5">
    <location>
        <begin position="194"/>
        <end position="276"/>
    </location>
</feature>
<dbReference type="FunFam" id="1.10.472.10:FF:000001">
    <property type="entry name" value="G2/mitotic-specific cyclin"/>
    <property type="match status" value="1"/>
</dbReference>
<comment type="caution">
    <text evidence="7">The sequence shown here is derived from an EMBL/GenBank/DDBJ whole genome shotgun (WGS) entry which is preliminary data.</text>
</comment>
<dbReference type="InterPro" id="IPR004367">
    <property type="entry name" value="Cyclin_C-dom"/>
</dbReference>
<dbReference type="InterPro" id="IPR046965">
    <property type="entry name" value="Cyclin_A/B-like"/>
</dbReference>
<dbReference type="SMART" id="SM01332">
    <property type="entry name" value="Cyclin_C"/>
    <property type="match status" value="1"/>
</dbReference>
<dbReference type="PANTHER" id="PTHR10177">
    <property type="entry name" value="CYCLINS"/>
    <property type="match status" value="1"/>
</dbReference>
<keyword evidence="3" id="KW-0131">Cell cycle</keyword>
<gene>
    <name evidence="7" type="ORF">BSTOLATCC_MIC135</name>
</gene>